<dbReference type="SUPFAM" id="SSF50715">
    <property type="entry name" value="Ribosomal protein L25-like"/>
    <property type="match status" value="1"/>
</dbReference>
<evidence type="ECO:0000313" key="4">
    <source>
        <dbReference type="Proteomes" id="UP001327560"/>
    </source>
</evidence>
<dbReference type="AlphaFoldDB" id="A0AAQ3KHX3"/>
<dbReference type="InterPro" id="IPR011035">
    <property type="entry name" value="Ribosomal_bL25/Gln-tRNA_synth"/>
</dbReference>
<evidence type="ECO:0000256" key="1">
    <source>
        <dbReference type="SAM" id="MobiDB-lite"/>
    </source>
</evidence>
<feature type="region of interest" description="Disordered" evidence="1">
    <location>
        <begin position="226"/>
        <end position="251"/>
    </location>
</feature>
<dbReference type="EMBL" id="CP136894">
    <property type="protein sequence ID" value="WOL07805.1"/>
    <property type="molecule type" value="Genomic_DNA"/>
</dbReference>
<proteinExistence type="predicted"/>
<feature type="domain" description="Large ribosomal subunit protein bL25 beta" evidence="2">
    <location>
        <begin position="143"/>
        <end position="226"/>
    </location>
</feature>
<reference evidence="3 4" key="1">
    <citation type="submission" date="2023-10" db="EMBL/GenBank/DDBJ databases">
        <title>Chromosome-scale genome assembly provides insights into flower coloration mechanisms of Canna indica.</title>
        <authorList>
            <person name="Li C."/>
        </authorList>
    </citation>
    <scope>NUCLEOTIDE SEQUENCE [LARGE SCALE GENOMIC DNA]</scope>
    <source>
        <tissue evidence="3">Flower</tissue>
    </source>
</reference>
<accession>A0AAQ3KHX3</accession>
<dbReference type="GO" id="GO:0003735">
    <property type="term" value="F:structural constituent of ribosome"/>
    <property type="evidence" value="ECO:0007669"/>
    <property type="project" value="InterPro"/>
</dbReference>
<dbReference type="FunFam" id="2.170.120.20:FF:000006">
    <property type="entry name" value="Ribosomal protein L25/Gln-tRNA synthetase, anti-codon-binding domain-containing protein"/>
    <property type="match status" value="1"/>
</dbReference>
<dbReference type="InterPro" id="IPR020930">
    <property type="entry name" value="Ribosomal_uL5_bac-type"/>
</dbReference>
<dbReference type="PANTHER" id="PTHR33284:SF2">
    <property type="entry name" value="RIBOSOMAL PROTEIN L25_GLN-TRNA SYNTHETASE, ANTI-CODON-BINDING DOMAIN-CONTAINING PROTEIN"/>
    <property type="match status" value="1"/>
</dbReference>
<name>A0AAQ3KHX3_9LILI</name>
<dbReference type="GO" id="GO:0008097">
    <property type="term" value="F:5S rRNA binding"/>
    <property type="evidence" value="ECO:0007669"/>
    <property type="project" value="TreeGrafter"/>
</dbReference>
<dbReference type="GO" id="GO:0022625">
    <property type="term" value="C:cytosolic large ribosomal subunit"/>
    <property type="evidence" value="ECO:0007669"/>
    <property type="project" value="TreeGrafter"/>
</dbReference>
<protein>
    <recommendedName>
        <fullName evidence="2">Large ribosomal subunit protein bL25 beta domain-containing protein</fullName>
    </recommendedName>
</protein>
<evidence type="ECO:0000259" key="2">
    <source>
        <dbReference type="Pfam" id="PF14693"/>
    </source>
</evidence>
<dbReference type="Proteomes" id="UP001327560">
    <property type="component" value="Chromosome 5"/>
</dbReference>
<evidence type="ECO:0000313" key="3">
    <source>
        <dbReference type="EMBL" id="WOL07805.1"/>
    </source>
</evidence>
<dbReference type="PANTHER" id="PTHR33284">
    <property type="entry name" value="RIBOSOMAL PROTEIN L25/GLN-TRNA SYNTHETASE, ANTI-CODON-BINDING DOMAIN-CONTAINING PROTEIN"/>
    <property type="match status" value="1"/>
</dbReference>
<sequence>MARWWRGGGGFLQAADPPAFRRNSTSGYHRTIQAVPRELAGCRFAAKERAAGRIPSVVLTRGQSGAGASNKQLLTTDAKQIRELLKQSPFFCSTPIRLQVRAGPGSAVVLQSGTVLPIKVKRNAETGQIMNLVMAWAEKGSDLKVDVPVVFKGEDICPGLKKGGYLQKIRTSLKYLCPPEHIPQKVEVDLTKLDIGDSILTHNVEVHPSVKLWSKDDTTPICKILEKEPDESEPKTEVADVHEVPVENLNK</sequence>
<dbReference type="InterPro" id="IPR037121">
    <property type="entry name" value="Ribosomal_bL25_C"/>
</dbReference>
<organism evidence="3 4">
    <name type="scientific">Canna indica</name>
    <name type="common">Indian-shot</name>
    <dbReference type="NCBI Taxonomy" id="4628"/>
    <lineage>
        <taxon>Eukaryota</taxon>
        <taxon>Viridiplantae</taxon>
        <taxon>Streptophyta</taxon>
        <taxon>Embryophyta</taxon>
        <taxon>Tracheophyta</taxon>
        <taxon>Spermatophyta</taxon>
        <taxon>Magnoliopsida</taxon>
        <taxon>Liliopsida</taxon>
        <taxon>Zingiberales</taxon>
        <taxon>Cannaceae</taxon>
        <taxon>Canna</taxon>
    </lineage>
</organism>
<dbReference type="InterPro" id="IPR020057">
    <property type="entry name" value="Ribosomal_bL25_b-dom"/>
</dbReference>
<gene>
    <name evidence="3" type="ORF">Cni_G16554</name>
</gene>
<dbReference type="Pfam" id="PF14693">
    <property type="entry name" value="Ribosomal_TL5_C"/>
    <property type="match status" value="1"/>
</dbReference>
<keyword evidence="4" id="KW-1185">Reference proteome</keyword>
<dbReference type="GO" id="GO:0006412">
    <property type="term" value="P:translation"/>
    <property type="evidence" value="ECO:0007669"/>
    <property type="project" value="InterPro"/>
</dbReference>
<dbReference type="Gene3D" id="2.170.120.20">
    <property type="entry name" value="Ribosomal protein L25, beta domain"/>
    <property type="match status" value="1"/>
</dbReference>